<reference evidence="5" key="1">
    <citation type="journal article" date="2014" name="Int. J. Syst. Evol. Microbiol.">
        <title>Complete genome sequence of Corynebacterium casei LMG S-19264T (=DSM 44701T), isolated from a smear-ripened cheese.</title>
        <authorList>
            <consortium name="US DOE Joint Genome Institute (JGI-PGF)"/>
            <person name="Walter F."/>
            <person name="Albersmeier A."/>
            <person name="Kalinowski J."/>
            <person name="Ruckert C."/>
        </authorList>
    </citation>
    <scope>NUCLEOTIDE SEQUENCE</scope>
    <source>
        <strain evidence="5">VKM B-2347</strain>
    </source>
</reference>
<dbReference type="Proteomes" id="UP001143372">
    <property type="component" value="Unassembled WGS sequence"/>
</dbReference>
<evidence type="ECO:0000259" key="4">
    <source>
        <dbReference type="Pfam" id="PF22624"/>
    </source>
</evidence>
<evidence type="ECO:0000313" key="5">
    <source>
        <dbReference type="EMBL" id="GLK69604.1"/>
    </source>
</evidence>
<comment type="caution">
    <text evidence="5">The sequence shown here is derived from an EMBL/GenBank/DDBJ whole genome shotgun (WGS) entry which is preliminary data.</text>
</comment>
<keyword evidence="2" id="KW-0808">Transferase</keyword>
<dbReference type="AlphaFoldDB" id="A0A9W6J593"/>
<proteinExistence type="inferred from homology"/>
<dbReference type="InterPro" id="IPR037143">
    <property type="entry name" value="4-PPantetheinyl_Trfase_dom_sf"/>
</dbReference>
<comment type="similarity">
    <text evidence="1">Belongs to the P-Pant transferase superfamily. Gsp/Sfp/HetI/AcpT family.</text>
</comment>
<dbReference type="GO" id="GO:0019878">
    <property type="term" value="P:lysine biosynthetic process via aminoadipic acid"/>
    <property type="evidence" value="ECO:0007669"/>
    <property type="project" value="TreeGrafter"/>
</dbReference>
<accession>A0A9W6J593</accession>
<evidence type="ECO:0000256" key="1">
    <source>
        <dbReference type="ARBA" id="ARBA00010990"/>
    </source>
</evidence>
<dbReference type="SUPFAM" id="SSF56214">
    <property type="entry name" value="4'-phosphopantetheinyl transferase"/>
    <property type="match status" value="2"/>
</dbReference>
<protein>
    <recommendedName>
        <fullName evidence="7">4'-phosphopantetheinyl transferase superfamily protein</fullName>
    </recommendedName>
</protein>
<sequence>MESGCRRAEPGAVALRLAKPEALDASELERFERLLSEDERGRWRGFRSREAAAQFLVGRGLLRSALSDCADITPERWRFGADAHGKPRIASPTIPQDLRFNLSHTRSLVALAVCEGFEVGVDVEEIRPLDIAELAPLALAPEERSAFEKLAPDERLERFYTLWTLKEAYAKARGFGLSLPFPEIVFEPCDGGWRLARAPQDAASWTFLTMRPTDRHRLAIAAEGPAVTVAVIGYLGPPAAAAGNDERGNGCRTEIADELMPERLDA</sequence>
<feature type="domain" description="4'-phosphopantetheinyl transferase" evidence="3">
    <location>
        <begin position="119"/>
        <end position="220"/>
    </location>
</feature>
<dbReference type="InterPro" id="IPR055066">
    <property type="entry name" value="AASDHPPT_N"/>
</dbReference>
<reference evidence="5" key="2">
    <citation type="submission" date="2023-01" db="EMBL/GenBank/DDBJ databases">
        <authorList>
            <person name="Sun Q."/>
            <person name="Evtushenko L."/>
        </authorList>
    </citation>
    <scope>NUCLEOTIDE SEQUENCE</scope>
    <source>
        <strain evidence="5">VKM B-2347</strain>
    </source>
</reference>
<dbReference type="GO" id="GO:0000287">
    <property type="term" value="F:magnesium ion binding"/>
    <property type="evidence" value="ECO:0007669"/>
    <property type="project" value="InterPro"/>
</dbReference>
<dbReference type="GO" id="GO:0008897">
    <property type="term" value="F:holo-[acyl-carrier-protein] synthase activity"/>
    <property type="evidence" value="ECO:0007669"/>
    <property type="project" value="InterPro"/>
</dbReference>
<evidence type="ECO:0000259" key="3">
    <source>
        <dbReference type="Pfam" id="PF01648"/>
    </source>
</evidence>
<dbReference type="Gene3D" id="3.90.470.20">
    <property type="entry name" value="4'-phosphopantetheinyl transferase domain"/>
    <property type="match status" value="2"/>
</dbReference>
<dbReference type="Pfam" id="PF22624">
    <property type="entry name" value="AASDHPPT_N"/>
    <property type="match status" value="1"/>
</dbReference>
<organism evidence="5 6">
    <name type="scientific">Hansschlegelia plantiphila</name>
    <dbReference type="NCBI Taxonomy" id="374655"/>
    <lineage>
        <taxon>Bacteria</taxon>
        <taxon>Pseudomonadati</taxon>
        <taxon>Pseudomonadota</taxon>
        <taxon>Alphaproteobacteria</taxon>
        <taxon>Hyphomicrobiales</taxon>
        <taxon>Methylopilaceae</taxon>
        <taxon>Hansschlegelia</taxon>
    </lineage>
</organism>
<dbReference type="InterPro" id="IPR008278">
    <property type="entry name" value="4-PPantetheinyl_Trfase_dom"/>
</dbReference>
<name>A0A9W6J593_9HYPH</name>
<dbReference type="PANTHER" id="PTHR12215">
    <property type="entry name" value="PHOSPHOPANTETHEINE TRANSFERASE"/>
    <property type="match status" value="1"/>
</dbReference>
<evidence type="ECO:0000256" key="2">
    <source>
        <dbReference type="ARBA" id="ARBA00022679"/>
    </source>
</evidence>
<evidence type="ECO:0000313" key="6">
    <source>
        <dbReference type="Proteomes" id="UP001143372"/>
    </source>
</evidence>
<feature type="domain" description="4'-phosphopantetheinyl transferase N-terminal" evidence="4">
    <location>
        <begin position="26"/>
        <end position="113"/>
    </location>
</feature>
<dbReference type="Pfam" id="PF01648">
    <property type="entry name" value="ACPS"/>
    <property type="match status" value="1"/>
</dbReference>
<dbReference type="InterPro" id="IPR050559">
    <property type="entry name" value="P-Pant_transferase_sf"/>
</dbReference>
<dbReference type="EMBL" id="BSFI01000022">
    <property type="protein sequence ID" value="GLK69604.1"/>
    <property type="molecule type" value="Genomic_DNA"/>
</dbReference>
<gene>
    <name evidence="5" type="ORF">GCM10008179_32420</name>
</gene>
<dbReference type="PANTHER" id="PTHR12215:SF10">
    <property type="entry name" value="L-AMINOADIPATE-SEMIALDEHYDE DEHYDROGENASE-PHOSPHOPANTETHEINYL TRANSFERASE"/>
    <property type="match status" value="1"/>
</dbReference>
<keyword evidence="6" id="KW-1185">Reference proteome</keyword>
<evidence type="ECO:0008006" key="7">
    <source>
        <dbReference type="Google" id="ProtNLM"/>
    </source>
</evidence>
<dbReference type="GO" id="GO:0005829">
    <property type="term" value="C:cytosol"/>
    <property type="evidence" value="ECO:0007669"/>
    <property type="project" value="TreeGrafter"/>
</dbReference>